<dbReference type="EMBL" id="CYRY02046835">
    <property type="protein sequence ID" value="VCX42621.1"/>
    <property type="molecule type" value="Genomic_DNA"/>
</dbReference>
<protein>
    <submittedName>
        <fullName evidence="2">Uncharacterized protein</fullName>
    </submittedName>
</protein>
<evidence type="ECO:0000313" key="2">
    <source>
        <dbReference type="EMBL" id="VCX42621.1"/>
    </source>
</evidence>
<reference evidence="2 3" key="1">
    <citation type="submission" date="2018-10" db="EMBL/GenBank/DDBJ databases">
        <authorList>
            <person name="Ekblom R."/>
            <person name="Jareborg N."/>
        </authorList>
    </citation>
    <scope>NUCLEOTIDE SEQUENCE [LARGE SCALE GENOMIC DNA]</scope>
    <source>
        <tissue evidence="2">Muscle</tissue>
    </source>
</reference>
<organism evidence="2 3">
    <name type="scientific">Gulo gulo</name>
    <name type="common">Wolverine</name>
    <name type="synonym">Gluton</name>
    <dbReference type="NCBI Taxonomy" id="48420"/>
    <lineage>
        <taxon>Eukaryota</taxon>
        <taxon>Metazoa</taxon>
        <taxon>Chordata</taxon>
        <taxon>Craniata</taxon>
        <taxon>Vertebrata</taxon>
        <taxon>Euteleostomi</taxon>
        <taxon>Mammalia</taxon>
        <taxon>Eutheria</taxon>
        <taxon>Laurasiatheria</taxon>
        <taxon>Carnivora</taxon>
        <taxon>Caniformia</taxon>
        <taxon>Musteloidea</taxon>
        <taxon>Mustelidae</taxon>
        <taxon>Guloninae</taxon>
        <taxon>Gulo</taxon>
    </lineage>
</organism>
<name>A0A9X9MD50_GULGU</name>
<feature type="region of interest" description="Disordered" evidence="1">
    <location>
        <begin position="26"/>
        <end position="45"/>
    </location>
</feature>
<dbReference type="AlphaFoldDB" id="A0A9X9MD50"/>
<comment type="caution">
    <text evidence="2">The sequence shown here is derived from an EMBL/GenBank/DDBJ whole genome shotgun (WGS) entry which is preliminary data.</text>
</comment>
<keyword evidence="3" id="KW-1185">Reference proteome</keyword>
<proteinExistence type="predicted"/>
<gene>
    <name evidence="2" type="ORF">BN2614_LOCUS1</name>
</gene>
<sequence>MRNRSGRAAYKSRSDLPRSFVVNLGGLRTTGLPESTPSSSLPQVGVVSCQEPTGEMQRQESPNKEKDHLSLPLTMSGPGWDTWCLKSVITLE</sequence>
<evidence type="ECO:0000313" key="3">
    <source>
        <dbReference type="Proteomes" id="UP000269945"/>
    </source>
</evidence>
<feature type="region of interest" description="Disordered" evidence="1">
    <location>
        <begin position="51"/>
        <end position="73"/>
    </location>
</feature>
<dbReference type="Proteomes" id="UP000269945">
    <property type="component" value="Unassembled WGS sequence"/>
</dbReference>
<feature type="compositionally biased region" description="Basic and acidic residues" evidence="1">
    <location>
        <begin position="57"/>
        <end position="69"/>
    </location>
</feature>
<feature type="non-terminal residue" evidence="2">
    <location>
        <position position="92"/>
    </location>
</feature>
<feature type="compositionally biased region" description="Polar residues" evidence="1">
    <location>
        <begin position="32"/>
        <end position="42"/>
    </location>
</feature>
<accession>A0A9X9MD50</accession>
<evidence type="ECO:0000256" key="1">
    <source>
        <dbReference type="SAM" id="MobiDB-lite"/>
    </source>
</evidence>